<feature type="region of interest" description="Disordered" evidence="1">
    <location>
        <begin position="60"/>
        <end position="87"/>
    </location>
</feature>
<protein>
    <submittedName>
        <fullName evidence="2">Uncharacterized protein</fullName>
    </submittedName>
</protein>
<evidence type="ECO:0000313" key="3">
    <source>
        <dbReference type="Proteomes" id="UP000015354"/>
    </source>
</evidence>
<evidence type="ECO:0000256" key="1">
    <source>
        <dbReference type="SAM" id="MobiDB-lite"/>
    </source>
</evidence>
<comment type="caution">
    <text evidence="2">The sequence shown here is derived from an EMBL/GenBank/DDBJ whole genome shotgun (WGS) entry which is preliminary data.</text>
</comment>
<dbReference type="AlphaFoldDB" id="S9TKZ7"/>
<gene>
    <name evidence="2" type="ORF">STCU_10588</name>
</gene>
<name>S9TKZ7_9TRYP</name>
<sequence>MCAELQAFQANNPYYALYHKKGPNPREGAEGQELYEPLLTPELCKARRSPLAPLLLDVFGHHPPHPTETDDEAGAAAPQEREVNHNSNAIKRQLRALLEAYAREQAAGGANPLLLDLSLHTSAWCNSSGANEPQPRLAGKTAMQLCFCEWDLLSLRLCAYYRHLYVQGHLPADDHDAHAALAPLSTACR</sequence>
<reference evidence="2 3" key="1">
    <citation type="journal article" date="2013" name="PLoS ONE">
        <title>Predicting the Proteins of Angomonas deanei, Strigomonas culicis and Their Respective Endosymbionts Reveals New Aspects of the Trypanosomatidae Family.</title>
        <authorList>
            <person name="Motta M.C."/>
            <person name="Martins A.C."/>
            <person name="de Souza S.S."/>
            <person name="Catta-Preta C.M."/>
            <person name="Silva R."/>
            <person name="Klein C.C."/>
            <person name="de Almeida L.G."/>
            <person name="de Lima Cunha O."/>
            <person name="Ciapina L.P."/>
            <person name="Brocchi M."/>
            <person name="Colabardini A.C."/>
            <person name="de Araujo Lima B."/>
            <person name="Machado C.R."/>
            <person name="de Almeida Soares C.M."/>
            <person name="Probst C.M."/>
            <person name="de Menezes C.B."/>
            <person name="Thompson C.E."/>
            <person name="Bartholomeu D.C."/>
            <person name="Gradia D.F."/>
            <person name="Pavoni D.P."/>
            <person name="Grisard E.C."/>
            <person name="Fantinatti-Garboggini F."/>
            <person name="Marchini F.K."/>
            <person name="Rodrigues-Luiz G.F."/>
            <person name="Wagner G."/>
            <person name="Goldman G.H."/>
            <person name="Fietto J.L."/>
            <person name="Elias M.C."/>
            <person name="Goldman M.H."/>
            <person name="Sagot M.F."/>
            <person name="Pereira M."/>
            <person name="Stoco P.H."/>
            <person name="de Mendonca-Neto R.P."/>
            <person name="Teixeira S.M."/>
            <person name="Maciel T.E."/>
            <person name="de Oliveira Mendes T.A."/>
            <person name="Urmenyi T.P."/>
            <person name="de Souza W."/>
            <person name="Schenkman S."/>
            <person name="de Vasconcelos A.T."/>
        </authorList>
    </citation>
    <scope>NUCLEOTIDE SEQUENCE [LARGE SCALE GENOMIC DNA]</scope>
</reference>
<dbReference type="EMBL" id="ATMH01010455">
    <property type="protein sequence ID" value="EPY17489.1"/>
    <property type="molecule type" value="Genomic_DNA"/>
</dbReference>
<evidence type="ECO:0000313" key="2">
    <source>
        <dbReference type="EMBL" id="EPY17489.1"/>
    </source>
</evidence>
<organism evidence="2 3">
    <name type="scientific">Strigomonas culicis</name>
    <dbReference type="NCBI Taxonomy" id="28005"/>
    <lineage>
        <taxon>Eukaryota</taxon>
        <taxon>Discoba</taxon>
        <taxon>Euglenozoa</taxon>
        <taxon>Kinetoplastea</taxon>
        <taxon>Metakinetoplastina</taxon>
        <taxon>Trypanosomatida</taxon>
        <taxon>Trypanosomatidae</taxon>
        <taxon>Strigomonadinae</taxon>
        <taxon>Strigomonas</taxon>
    </lineage>
</organism>
<dbReference type="Proteomes" id="UP000015354">
    <property type="component" value="Unassembled WGS sequence"/>
</dbReference>
<proteinExistence type="predicted"/>
<accession>S9TKZ7</accession>
<keyword evidence="3" id="KW-1185">Reference proteome</keyword>